<evidence type="ECO:0000313" key="5">
    <source>
        <dbReference type="EMBL" id="KAF5835966.1"/>
    </source>
</evidence>
<name>A0ABQ7GMY5_DUNSA</name>
<dbReference type="SUPFAM" id="SSF50022">
    <property type="entry name" value="ISP domain"/>
    <property type="match status" value="1"/>
</dbReference>
<protein>
    <recommendedName>
        <fullName evidence="4">Rieske-like [2Fe-2S] domain-containing protein</fullName>
    </recommendedName>
</protein>
<organism evidence="5 6">
    <name type="scientific">Dunaliella salina</name>
    <name type="common">Green alga</name>
    <name type="synonym">Protococcus salinus</name>
    <dbReference type="NCBI Taxonomy" id="3046"/>
    <lineage>
        <taxon>Eukaryota</taxon>
        <taxon>Viridiplantae</taxon>
        <taxon>Chlorophyta</taxon>
        <taxon>core chlorophytes</taxon>
        <taxon>Chlorophyceae</taxon>
        <taxon>CS clade</taxon>
        <taxon>Chlamydomonadales</taxon>
        <taxon>Dunaliellaceae</taxon>
        <taxon>Dunaliella</taxon>
    </lineage>
</organism>
<dbReference type="Pfam" id="PF13806">
    <property type="entry name" value="Rieske_2"/>
    <property type="match status" value="1"/>
</dbReference>
<proteinExistence type="predicted"/>
<dbReference type="Proteomes" id="UP000815325">
    <property type="component" value="Unassembled WGS sequence"/>
</dbReference>
<dbReference type="InterPro" id="IPR036922">
    <property type="entry name" value="Rieske_2Fe-2S_sf"/>
</dbReference>
<comment type="caution">
    <text evidence="5">The sequence shown here is derived from an EMBL/GenBank/DDBJ whole genome shotgun (WGS) entry which is preliminary data.</text>
</comment>
<evidence type="ECO:0000256" key="1">
    <source>
        <dbReference type="ARBA" id="ARBA00023002"/>
    </source>
</evidence>
<dbReference type="Gene3D" id="2.102.10.10">
    <property type="entry name" value="Rieske [2Fe-2S] iron-sulphur domain"/>
    <property type="match status" value="1"/>
</dbReference>
<evidence type="ECO:0000256" key="3">
    <source>
        <dbReference type="SAM" id="MobiDB-lite"/>
    </source>
</evidence>
<feature type="region of interest" description="Disordered" evidence="3">
    <location>
        <begin position="1"/>
        <end position="20"/>
    </location>
</feature>
<feature type="domain" description="Rieske-like [2Fe-2S]" evidence="4">
    <location>
        <begin position="117"/>
        <end position="233"/>
    </location>
</feature>
<dbReference type="InterPro" id="IPR012748">
    <property type="entry name" value="Rieske-like_NirD"/>
</dbReference>
<feature type="region of interest" description="Disordered" evidence="3">
    <location>
        <begin position="30"/>
        <end position="96"/>
    </location>
</feature>
<evidence type="ECO:0000259" key="4">
    <source>
        <dbReference type="Pfam" id="PF13806"/>
    </source>
</evidence>
<reference evidence="5" key="1">
    <citation type="submission" date="2017-08" db="EMBL/GenBank/DDBJ databases">
        <authorList>
            <person name="Polle J.E."/>
            <person name="Barry K."/>
            <person name="Cushman J."/>
            <person name="Schmutz J."/>
            <person name="Tran D."/>
            <person name="Hathwaick L.T."/>
            <person name="Yim W.C."/>
            <person name="Jenkins J."/>
            <person name="Mckie-Krisberg Z.M."/>
            <person name="Prochnik S."/>
            <person name="Lindquist E."/>
            <person name="Dockter R.B."/>
            <person name="Adam C."/>
            <person name="Molina H."/>
            <person name="Bunkerborg J."/>
            <person name="Jin E."/>
            <person name="Buchheim M."/>
            <person name="Magnuson J."/>
        </authorList>
    </citation>
    <scope>NUCLEOTIDE SEQUENCE</scope>
    <source>
        <strain evidence="5">CCAP 19/18</strain>
    </source>
</reference>
<evidence type="ECO:0000313" key="6">
    <source>
        <dbReference type="Proteomes" id="UP000815325"/>
    </source>
</evidence>
<feature type="compositionally biased region" description="Low complexity" evidence="3">
    <location>
        <begin position="74"/>
        <end position="86"/>
    </location>
</feature>
<dbReference type="EMBL" id="MU069681">
    <property type="protein sequence ID" value="KAF5835966.1"/>
    <property type="molecule type" value="Genomic_DNA"/>
</dbReference>
<accession>A0ABQ7GMY5</accession>
<keyword evidence="2" id="KW-0534">Nitrate assimilation</keyword>
<keyword evidence="1" id="KW-0560">Oxidoreductase</keyword>
<feature type="compositionally biased region" description="Polar residues" evidence="3">
    <location>
        <begin position="1"/>
        <end position="11"/>
    </location>
</feature>
<sequence length="235" mass="25428">MQLLSSTNIGTTAVHARKCQSTVPAGKPLRCTQVRASKPSGGFGNSNKKRIETAENSVYVPRKPRLSAAEEEQQAQQQQASTSASPAGGGGSAPFFSASRLNAPGGNWVNVEDNIDEFFKQAGREVKAKTLEAGRTIMLYRHKGTIYCSDVESSTYKYPMVDAKLMDGPDGAPIVEVPLDGTKYQLRNGEVLEWTPEGKNPVQKFLNNLKKAAPAQPLAVYPTEVKNGTLMVRLT</sequence>
<evidence type="ECO:0000256" key="2">
    <source>
        <dbReference type="ARBA" id="ARBA00023063"/>
    </source>
</evidence>
<gene>
    <name evidence="5" type="ORF">DUNSADRAFT_6631</name>
</gene>
<keyword evidence="6" id="KW-1185">Reference proteome</keyword>